<accession>A0A4Z1P744</accession>
<dbReference type="Proteomes" id="UP000298493">
    <property type="component" value="Unassembled WGS sequence"/>
</dbReference>
<protein>
    <submittedName>
        <fullName evidence="2">Immunoglobulin G-binding protein A</fullName>
    </submittedName>
</protein>
<name>A0A4Z1P744_9PEZI</name>
<reference evidence="2 3" key="1">
    <citation type="submission" date="2019-04" db="EMBL/GenBank/DDBJ databases">
        <title>High contiguity whole genome sequence and gene annotation resource for two Venturia nashicola isolates.</title>
        <authorList>
            <person name="Prokchorchik M."/>
            <person name="Won K."/>
            <person name="Lee Y."/>
            <person name="Choi E.D."/>
            <person name="Segonzac C."/>
            <person name="Sohn K.H."/>
        </authorList>
    </citation>
    <scope>NUCLEOTIDE SEQUENCE [LARGE SCALE GENOMIC DNA]</scope>
    <source>
        <strain evidence="2 3">PRI2</strain>
    </source>
</reference>
<sequence>MGDVMARDRQCTRDKSVAKSRRWWKSKAARKLSCGGFECAAALLIDGRKDARTQGTKDARTQGRKDARTQGHKDARTQGHKDTRTQEPEPEPEPEQDKWLAR</sequence>
<organism evidence="2 3">
    <name type="scientific">Venturia nashicola</name>
    <dbReference type="NCBI Taxonomy" id="86259"/>
    <lineage>
        <taxon>Eukaryota</taxon>
        <taxon>Fungi</taxon>
        <taxon>Dikarya</taxon>
        <taxon>Ascomycota</taxon>
        <taxon>Pezizomycotina</taxon>
        <taxon>Dothideomycetes</taxon>
        <taxon>Pleosporomycetidae</taxon>
        <taxon>Venturiales</taxon>
        <taxon>Venturiaceae</taxon>
        <taxon>Venturia</taxon>
    </lineage>
</organism>
<comment type="caution">
    <text evidence="2">The sequence shown here is derived from an EMBL/GenBank/DDBJ whole genome shotgun (WGS) entry which is preliminary data.</text>
</comment>
<proteinExistence type="predicted"/>
<feature type="region of interest" description="Disordered" evidence="1">
    <location>
        <begin position="45"/>
        <end position="102"/>
    </location>
</feature>
<evidence type="ECO:0000256" key="1">
    <source>
        <dbReference type="SAM" id="MobiDB-lite"/>
    </source>
</evidence>
<feature type="compositionally biased region" description="Basic and acidic residues" evidence="1">
    <location>
        <begin position="46"/>
        <end position="87"/>
    </location>
</feature>
<feature type="region of interest" description="Disordered" evidence="1">
    <location>
        <begin position="1"/>
        <end position="24"/>
    </location>
</feature>
<feature type="compositionally biased region" description="Basic and acidic residues" evidence="1">
    <location>
        <begin position="1"/>
        <end position="17"/>
    </location>
</feature>
<dbReference type="EMBL" id="SNSC02000008">
    <property type="protein sequence ID" value="TID22459.1"/>
    <property type="molecule type" value="Genomic_DNA"/>
</dbReference>
<dbReference type="AlphaFoldDB" id="A0A4Z1P744"/>
<gene>
    <name evidence="2" type="ORF">E6O75_ATG11253</name>
</gene>
<evidence type="ECO:0000313" key="3">
    <source>
        <dbReference type="Proteomes" id="UP000298493"/>
    </source>
</evidence>
<keyword evidence="3" id="KW-1185">Reference proteome</keyword>
<evidence type="ECO:0000313" key="2">
    <source>
        <dbReference type="EMBL" id="TID22459.1"/>
    </source>
</evidence>